<accession>A0A915IJH2</accession>
<dbReference type="Proteomes" id="UP000887565">
    <property type="component" value="Unplaced"/>
</dbReference>
<organism evidence="1 2">
    <name type="scientific">Romanomermis culicivorax</name>
    <name type="common">Nematode worm</name>
    <dbReference type="NCBI Taxonomy" id="13658"/>
    <lineage>
        <taxon>Eukaryota</taxon>
        <taxon>Metazoa</taxon>
        <taxon>Ecdysozoa</taxon>
        <taxon>Nematoda</taxon>
        <taxon>Enoplea</taxon>
        <taxon>Dorylaimia</taxon>
        <taxon>Mermithida</taxon>
        <taxon>Mermithoidea</taxon>
        <taxon>Mermithidae</taxon>
        <taxon>Romanomermis</taxon>
    </lineage>
</organism>
<evidence type="ECO:0000313" key="1">
    <source>
        <dbReference type="Proteomes" id="UP000887565"/>
    </source>
</evidence>
<dbReference type="WBParaSite" id="nRc.2.0.1.t14332-RA">
    <property type="protein sequence ID" value="nRc.2.0.1.t14332-RA"/>
    <property type="gene ID" value="nRc.2.0.1.g14332"/>
</dbReference>
<dbReference type="AlphaFoldDB" id="A0A915IJH2"/>
<keyword evidence="1" id="KW-1185">Reference proteome</keyword>
<name>A0A915IJH2_ROMCU</name>
<protein>
    <submittedName>
        <fullName evidence="2">Uncharacterized protein</fullName>
    </submittedName>
</protein>
<reference evidence="2" key="1">
    <citation type="submission" date="2022-11" db="UniProtKB">
        <authorList>
            <consortium name="WormBaseParasite"/>
        </authorList>
    </citation>
    <scope>IDENTIFICATION</scope>
</reference>
<proteinExistence type="predicted"/>
<evidence type="ECO:0000313" key="2">
    <source>
        <dbReference type="WBParaSite" id="nRc.2.0.1.t14332-RA"/>
    </source>
</evidence>
<sequence>MYKPGDIHRRELIKTVAGVTTGHPNITLVTGSTNILKHILFDVELLSPEKINFFEKVLKYCRDDELTPIAWTLA</sequence>